<dbReference type="Pfam" id="PF00155">
    <property type="entry name" value="Aminotran_1_2"/>
    <property type="match status" value="1"/>
</dbReference>
<evidence type="ECO:0000313" key="6">
    <source>
        <dbReference type="EMBL" id="MCO5976779.1"/>
    </source>
</evidence>
<dbReference type="PANTHER" id="PTHR42790">
    <property type="entry name" value="AMINOTRANSFERASE"/>
    <property type="match status" value="1"/>
</dbReference>
<evidence type="ECO:0000259" key="5">
    <source>
        <dbReference type="Pfam" id="PF00155"/>
    </source>
</evidence>
<protein>
    <submittedName>
        <fullName evidence="6">PLP-dependent aminotransferase family protein</fullName>
    </submittedName>
</protein>
<comment type="caution">
    <text evidence="6">The sequence shown here is derived from an EMBL/GenBank/DDBJ whole genome shotgun (WGS) entry which is preliminary data.</text>
</comment>
<dbReference type="SUPFAM" id="SSF53383">
    <property type="entry name" value="PLP-dependent transferases"/>
    <property type="match status" value="1"/>
</dbReference>
<dbReference type="Proteomes" id="UP001204851">
    <property type="component" value="Unassembled WGS sequence"/>
</dbReference>
<keyword evidence="2 6" id="KW-0032">Aminotransferase</keyword>
<dbReference type="CDD" id="cd00609">
    <property type="entry name" value="AAT_like"/>
    <property type="match status" value="1"/>
</dbReference>
<dbReference type="InterPro" id="IPR015424">
    <property type="entry name" value="PyrdxlP-dep_Trfase"/>
</dbReference>
<dbReference type="GO" id="GO:0008483">
    <property type="term" value="F:transaminase activity"/>
    <property type="evidence" value="ECO:0007669"/>
    <property type="project" value="UniProtKB-KW"/>
</dbReference>
<dbReference type="InterPro" id="IPR015422">
    <property type="entry name" value="PyrdxlP-dep_Trfase_small"/>
</dbReference>
<dbReference type="Gene3D" id="3.90.1150.10">
    <property type="entry name" value="Aspartate Aminotransferase, domain 1"/>
    <property type="match status" value="1"/>
</dbReference>
<organism evidence="6 7">
    <name type="scientific">Ideonella oryzae</name>
    <dbReference type="NCBI Taxonomy" id="2937441"/>
    <lineage>
        <taxon>Bacteria</taxon>
        <taxon>Pseudomonadati</taxon>
        <taxon>Pseudomonadota</taxon>
        <taxon>Betaproteobacteria</taxon>
        <taxon>Burkholderiales</taxon>
        <taxon>Sphaerotilaceae</taxon>
        <taxon>Ideonella</taxon>
    </lineage>
</organism>
<reference evidence="6 7" key="1">
    <citation type="submission" date="2022-06" db="EMBL/GenBank/DDBJ databases">
        <title>Ideonella sp. NS12-5 Genome sequencing and assembly.</title>
        <authorList>
            <person name="Jung Y."/>
        </authorList>
    </citation>
    <scope>NUCLEOTIDE SEQUENCE [LARGE SCALE GENOMIC DNA]</scope>
    <source>
        <strain evidence="6 7">NS12-5</strain>
    </source>
</reference>
<evidence type="ECO:0000256" key="4">
    <source>
        <dbReference type="ARBA" id="ARBA00022898"/>
    </source>
</evidence>
<comment type="cofactor">
    <cofactor evidence="1">
        <name>pyridoxal 5'-phosphate</name>
        <dbReference type="ChEBI" id="CHEBI:597326"/>
    </cofactor>
</comment>
<dbReference type="Gene3D" id="3.40.640.10">
    <property type="entry name" value="Type I PLP-dependent aspartate aminotransferase-like (Major domain)"/>
    <property type="match status" value="1"/>
</dbReference>
<keyword evidence="7" id="KW-1185">Reference proteome</keyword>
<feature type="domain" description="Aminotransferase class I/classII large" evidence="5">
    <location>
        <begin position="48"/>
        <end position="393"/>
    </location>
</feature>
<evidence type="ECO:0000256" key="1">
    <source>
        <dbReference type="ARBA" id="ARBA00001933"/>
    </source>
</evidence>
<proteinExistence type="predicted"/>
<dbReference type="PANTHER" id="PTHR42790:SF19">
    <property type="entry name" value="KYNURENINE_ALPHA-AMINOADIPATE AMINOTRANSFERASE, MITOCHONDRIAL"/>
    <property type="match status" value="1"/>
</dbReference>
<dbReference type="InterPro" id="IPR004839">
    <property type="entry name" value="Aminotransferase_I/II_large"/>
</dbReference>
<sequence>MSPSTSPSSPWHMAQRAARLNPSVIREILKLTELPGVLSLAGGLPAASTFPVEAMREATTRVLAEQPQAALQYAASEGYGPLREWVAERLSAQGMTHVKAEQVLMTTGSQQGLDLIAKVMVDAGAPVAVETPTYLGALQAFTPFEPIFAGVASDGQGALPEAIARLPHDAPGTRFMYVLPNFQNPTGRVMPEARRQAVVKAAQTAGIPLVEDNPYGDLWFDEAPPAPLASRWAEGVAYLGSFSKVLAPGLRLGYVVAPPALAPKLLQAKQAADLHTPGFNQRVVYEVVKDGFLERHIPTIRAQYKAQRDVMAEALRETMPAGTEWTQPEGGMFFWLRLPAGCRAMDLLPKAVAAGVAFVPGEPFYAHQPDARTLRLSFVTLSPDEIRQAVAALGRVVHQALEEALQAGTP</sequence>
<name>A0ABT1BKP8_9BURK</name>
<dbReference type="EMBL" id="JAMXMC010000004">
    <property type="protein sequence ID" value="MCO5976779.1"/>
    <property type="molecule type" value="Genomic_DNA"/>
</dbReference>
<dbReference type="RefSeq" id="WP_252769238.1">
    <property type="nucleotide sequence ID" value="NZ_JAMXMC010000004.1"/>
</dbReference>
<evidence type="ECO:0000256" key="3">
    <source>
        <dbReference type="ARBA" id="ARBA00022679"/>
    </source>
</evidence>
<accession>A0ABT1BKP8</accession>
<gene>
    <name evidence="6" type="ORF">M0L44_08660</name>
</gene>
<dbReference type="InterPro" id="IPR050859">
    <property type="entry name" value="Class-I_PLP-dep_aminotransf"/>
</dbReference>
<evidence type="ECO:0000256" key="2">
    <source>
        <dbReference type="ARBA" id="ARBA00022576"/>
    </source>
</evidence>
<evidence type="ECO:0000313" key="7">
    <source>
        <dbReference type="Proteomes" id="UP001204851"/>
    </source>
</evidence>
<dbReference type="InterPro" id="IPR015421">
    <property type="entry name" value="PyrdxlP-dep_Trfase_major"/>
</dbReference>
<keyword evidence="3" id="KW-0808">Transferase</keyword>
<keyword evidence="4" id="KW-0663">Pyridoxal phosphate</keyword>